<accession>A0AA94PI70</accession>
<comment type="caution">
    <text evidence="2">The sequence shown here is derived from an EMBL/GenBank/DDBJ whole genome shotgun (WGS) entry which is preliminary data.</text>
</comment>
<evidence type="ECO:0000259" key="1">
    <source>
        <dbReference type="Pfam" id="PF04773"/>
    </source>
</evidence>
<dbReference type="Pfam" id="PF04773">
    <property type="entry name" value="FecR"/>
    <property type="match status" value="1"/>
</dbReference>
<dbReference type="RefSeq" id="WP_078063554.1">
    <property type="nucleotide sequence ID" value="NZ_CP014206.1"/>
</dbReference>
<protein>
    <submittedName>
        <fullName evidence="2">FecR family protein</fullName>
    </submittedName>
</protein>
<dbReference type="AlphaFoldDB" id="A0AA94PI70"/>
<proteinExistence type="predicted"/>
<reference evidence="2 3" key="1">
    <citation type="submission" date="2019-03" db="EMBL/GenBank/DDBJ databases">
        <title>Genomic Encyclopedia of Type Strains, Phase IV (KMG-IV): sequencing the most valuable type-strain genomes for metagenomic binning, comparative biology and taxonomic classification.</title>
        <authorList>
            <person name="Goeker M."/>
        </authorList>
    </citation>
    <scope>NUCLEOTIDE SEQUENCE [LARGE SCALE GENOMIC DNA]</scope>
    <source>
        <strain evidence="2 3">DSM 101483</strain>
    </source>
</reference>
<dbReference type="EMBL" id="SOBK01000022">
    <property type="protein sequence ID" value="TDT80549.1"/>
    <property type="molecule type" value="Genomic_DNA"/>
</dbReference>
<feature type="domain" description="FecR protein" evidence="1">
    <location>
        <begin position="76"/>
        <end position="162"/>
    </location>
</feature>
<dbReference type="InterPro" id="IPR006860">
    <property type="entry name" value="FecR"/>
</dbReference>
<dbReference type="Proteomes" id="UP000295506">
    <property type="component" value="Unassembled WGS sequence"/>
</dbReference>
<sequence>MFRFLAKTIRAVAPTGSRSASLIVLLMLFLLAATPALAMDRAQTVGSIKTLTGEVFIERNGEKLVAEVGGYLLEGDTLVTGENSSIGVIFRDDTILSLGSRSTVRIDRFVFDPAAENMSFLTNVRKGTVQFISGQMTRLQPGSMVVETPLSTIGIRGTRFLIKVD</sequence>
<evidence type="ECO:0000313" key="2">
    <source>
        <dbReference type="EMBL" id="TDT80549.1"/>
    </source>
</evidence>
<dbReference type="PANTHER" id="PTHR38731:SF1">
    <property type="entry name" value="FECR PROTEIN DOMAIN-CONTAINING PROTEIN"/>
    <property type="match status" value="1"/>
</dbReference>
<evidence type="ECO:0000313" key="3">
    <source>
        <dbReference type="Proteomes" id="UP000295506"/>
    </source>
</evidence>
<dbReference type="PANTHER" id="PTHR38731">
    <property type="entry name" value="LIPL45-RELATED LIPOPROTEIN-RELATED"/>
    <property type="match status" value="1"/>
</dbReference>
<organism evidence="2 3">
    <name type="scientific">Pseudodesulfovibrio indicus</name>
    <dbReference type="NCBI Taxonomy" id="1716143"/>
    <lineage>
        <taxon>Bacteria</taxon>
        <taxon>Pseudomonadati</taxon>
        <taxon>Thermodesulfobacteriota</taxon>
        <taxon>Desulfovibrionia</taxon>
        <taxon>Desulfovibrionales</taxon>
        <taxon>Desulfovibrionaceae</taxon>
    </lineage>
</organism>
<name>A0AA94PI70_9BACT</name>
<gene>
    <name evidence="2" type="ORF">EDC59_1227</name>
</gene>